<dbReference type="EMBL" id="AEOI02000009">
    <property type="protein sequence ID" value="ESW97133.1"/>
    <property type="molecule type" value="Genomic_DNA"/>
</dbReference>
<protein>
    <recommendedName>
        <fullName evidence="1">Peptidase M16 N-terminal domain-containing protein</fullName>
    </recommendedName>
</protein>
<feature type="domain" description="Peptidase M16 N-terminal" evidence="1">
    <location>
        <begin position="54"/>
        <end position="134"/>
    </location>
</feature>
<dbReference type="HOGENOM" id="CLU_1428392_0_0_1"/>
<sequence length="190" mass="21649">MGSFDLISSFEVEYAPVNVKKWKSNRTGLEVCLIAKESPSVSGWFALATEIFDDSGCPHTLEHLVFMGSKKYPYKGLLDILGNLAFSTTNAWTATDQTVYTLMTAGWEGFKMLLPAYLDHILHPTLTDEACYTEVYHIDGKGKKKGLFILKCREFNLSLLSLRFWRNKEPFIQSQPIDQRQEDLLRICVP</sequence>
<dbReference type="InterPro" id="IPR011249">
    <property type="entry name" value="Metalloenz_LuxS/M16"/>
</dbReference>
<organism evidence="2 3">
    <name type="scientific">Ogataea parapolymorpha (strain ATCC 26012 / BCRC 20466 / JCM 22074 / NRRL Y-7560 / DL-1)</name>
    <name type="common">Yeast</name>
    <name type="synonym">Hansenula polymorpha</name>
    <dbReference type="NCBI Taxonomy" id="871575"/>
    <lineage>
        <taxon>Eukaryota</taxon>
        <taxon>Fungi</taxon>
        <taxon>Dikarya</taxon>
        <taxon>Ascomycota</taxon>
        <taxon>Saccharomycotina</taxon>
        <taxon>Pichiomycetes</taxon>
        <taxon>Pichiales</taxon>
        <taxon>Pichiaceae</taxon>
        <taxon>Ogataea</taxon>
    </lineage>
</organism>
<dbReference type="MEROPS" id="M16.A04"/>
<evidence type="ECO:0000313" key="2">
    <source>
        <dbReference type="EMBL" id="ESW97133.1"/>
    </source>
</evidence>
<dbReference type="Gene3D" id="3.30.830.10">
    <property type="entry name" value="Metalloenzyme, LuxS/M16 peptidase-like"/>
    <property type="match status" value="1"/>
</dbReference>
<dbReference type="OrthoDB" id="4953at2759"/>
<gene>
    <name evidence="2" type="ORF">HPODL_05286</name>
</gene>
<evidence type="ECO:0000259" key="1">
    <source>
        <dbReference type="Pfam" id="PF00675"/>
    </source>
</evidence>
<dbReference type="AlphaFoldDB" id="W1Q9W2"/>
<dbReference type="STRING" id="871575.W1Q9W2"/>
<dbReference type="KEGG" id="opa:HPODL_05286"/>
<reference evidence="2 3" key="1">
    <citation type="journal article" date="2013" name="BMC Genomics">
        <title>Genome sequence and analysis of methylotrophic yeast Hansenula polymorpha DL1.</title>
        <authorList>
            <person name="Ravin N.V."/>
            <person name="Eldarov M.A."/>
            <person name="Kadnikov V.V."/>
            <person name="Beletsky A.V."/>
            <person name="Schneider J."/>
            <person name="Mardanova E.S."/>
            <person name="Smekalova E.M."/>
            <person name="Zvereva M.I."/>
            <person name="Dontsova O.A."/>
            <person name="Mardanov A.V."/>
            <person name="Skryabin K.G."/>
        </authorList>
    </citation>
    <scope>NUCLEOTIDE SEQUENCE [LARGE SCALE GENOMIC DNA]</scope>
    <source>
        <strain evidence="3">ATCC 26012 / BCRC 20466 / JCM 22074 / NRRL Y-7560 / DL-1</strain>
    </source>
</reference>
<dbReference type="PANTHER" id="PTHR43016">
    <property type="entry name" value="PRESEQUENCE PROTEASE"/>
    <property type="match status" value="1"/>
</dbReference>
<dbReference type="GeneID" id="25774708"/>
<accession>W1Q9W2</accession>
<dbReference type="GO" id="GO:0046872">
    <property type="term" value="F:metal ion binding"/>
    <property type="evidence" value="ECO:0007669"/>
    <property type="project" value="InterPro"/>
</dbReference>
<dbReference type="Pfam" id="PF00675">
    <property type="entry name" value="Peptidase_M16"/>
    <property type="match status" value="1"/>
</dbReference>
<proteinExistence type="predicted"/>
<comment type="caution">
    <text evidence="2">The sequence shown here is derived from an EMBL/GenBank/DDBJ whole genome shotgun (WGS) entry which is preliminary data.</text>
</comment>
<dbReference type="PANTHER" id="PTHR43016:SF16">
    <property type="entry name" value="METALLOPROTEASE, PUTATIVE (AFU_ORTHOLOGUE AFUA_4G07610)-RELATED"/>
    <property type="match status" value="1"/>
</dbReference>
<dbReference type="FunFam" id="3.30.830.10:FF:000015">
    <property type="entry name" value="Putative zinc metalloprotease"/>
    <property type="match status" value="1"/>
</dbReference>
<evidence type="ECO:0000313" key="3">
    <source>
        <dbReference type="Proteomes" id="UP000008673"/>
    </source>
</evidence>
<dbReference type="eggNOG" id="KOG0961">
    <property type="taxonomic scope" value="Eukaryota"/>
</dbReference>
<dbReference type="InterPro" id="IPR011765">
    <property type="entry name" value="Pept_M16_N"/>
</dbReference>
<dbReference type="RefSeq" id="XP_013933218.1">
    <property type="nucleotide sequence ID" value="XM_014077743.1"/>
</dbReference>
<name>W1Q9W2_OGAPD</name>
<keyword evidence="3" id="KW-1185">Reference proteome</keyword>
<dbReference type="SUPFAM" id="SSF63411">
    <property type="entry name" value="LuxS/MPP-like metallohydrolase"/>
    <property type="match status" value="1"/>
</dbReference>
<dbReference type="Proteomes" id="UP000008673">
    <property type="component" value="Unassembled WGS sequence"/>
</dbReference>